<feature type="region of interest" description="Disordered" evidence="1">
    <location>
        <begin position="1"/>
        <end position="104"/>
    </location>
</feature>
<accession>A0AAV5D6A7</accession>
<dbReference type="Proteomes" id="UP001054889">
    <property type="component" value="Unassembled WGS sequence"/>
</dbReference>
<sequence length="104" mass="11516">MPRRVQDERVDGGGRRRREAGVPPVPERAGEPEGRRDDERVRVVQAGGGPGLPGGHLRGDAGEEPRPGVLRGGQVPRPRAHPAHQERRHQAERRALRQPHRLPP</sequence>
<name>A0AAV5D6A7_ELECO</name>
<gene>
    <name evidence="2" type="primary">ga24257</name>
    <name evidence="2" type="ORF">PR202_ga24257</name>
</gene>
<feature type="compositionally biased region" description="Basic and acidic residues" evidence="1">
    <location>
        <begin position="83"/>
        <end position="95"/>
    </location>
</feature>
<proteinExistence type="predicted"/>
<keyword evidence="3" id="KW-1185">Reference proteome</keyword>
<feature type="compositionally biased region" description="Basic and acidic residues" evidence="1">
    <location>
        <begin position="57"/>
        <end position="66"/>
    </location>
</feature>
<dbReference type="AlphaFoldDB" id="A0AAV5D6A7"/>
<comment type="caution">
    <text evidence="2">The sequence shown here is derived from an EMBL/GenBank/DDBJ whole genome shotgun (WGS) entry which is preliminary data.</text>
</comment>
<feature type="compositionally biased region" description="Basic and acidic residues" evidence="1">
    <location>
        <begin position="1"/>
        <end position="14"/>
    </location>
</feature>
<organism evidence="2 3">
    <name type="scientific">Eleusine coracana subsp. coracana</name>
    <dbReference type="NCBI Taxonomy" id="191504"/>
    <lineage>
        <taxon>Eukaryota</taxon>
        <taxon>Viridiplantae</taxon>
        <taxon>Streptophyta</taxon>
        <taxon>Embryophyta</taxon>
        <taxon>Tracheophyta</taxon>
        <taxon>Spermatophyta</taxon>
        <taxon>Magnoliopsida</taxon>
        <taxon>Liliopsida</taxon>
        <taxon>Poales</taxon>
        <taxon>Poaceae</taxon>
        <taxon>PACMAD clade</taxon>
        <taxon>Chloridoideae</taxon>
        <taxon>Cynodonteae</taxon>
        <taxon>Eleusininae</taxon>
        <taxon>Eleusine</taxon>
    </lineage>
</organism>
<feature type="compositionally biased region" description="Gly residues" evidence="1">
    <location>
        <begin position="46"/>
        <end position="56"/>
    </location>
</feature>
<evidence type="ECO:0000256" key="1">
    <source>
        <dbReference type="SAM" id="MobiDB-lite"/>
    </source>
</evidence>
<reference evidence="2" key="2">
    <citation type="submission" date="2021-12" db="EMBL/GenBank/DDBJ databases">
        <title>Resequencing data analysis of finger millet.</title>
        <authorList>
            <person name="Hatakeyama M."/>
            <person name="Aluri S."/>
            <person name="Balachadran M.T."/>
            <person name="Sivarajan S.R."/>
            <person name="Poveda L."/>
            <person name="Shimizu-Inatsugi R."/>
            <person name="Schlapbach R."/>
            <person name="Sreeman S.M."/>
            <person name="Shimizu K.K."/>
        </authorList>
    </citation>
    <scope>NUCLEOTIDE SEQUENCE</scope>
</reference>
<evidence type="ECO:0000313" key="3">
    <source>
        <dbReference type="Proteomes" id="UP001054889"/>
    </source>
</evidence>
<feature type="compositionally biased region" description="Basic and acidic residues" evidence="1">
    <location>
        <begin position="28"/>
        <end position="42"/>
    </location>
</feature>
<evidence type="ECO:0000313" key="2">
    <source>
        <dbReference type="EMBL" id="GJN06524.1"/>
    </source>
</evidence>
<reference evidence="2" key="1">
    <citation type="journal article" date="2018" name="DNA Res.">
        <title>Multiple hybrid de novo genome assembly of finger millet, an orphan allotetraploid crop.</title>
        <authorList>
            <person name="Hatakeyama M."/>
            <person name="Aluri S."/>
            <person name="Balachadran M.T."/>
            <person name="Sivarajan S.R."/>
            <person name="Patrignani A."/>
            <person name="Gruter S."/>
            <person name="Poveda L."/>
            <person name="Shimizu-Inatsugi R."/>
            <person name="Baeten J."/>
            <person name="Francoijs K.J."/>
            <person name="Nataraja K.N."/>
            <person name="Reddy Y.A.N."/>
            <person name="Phadnis S."/>
            <person name="Ravikumar R.L."/>
            <person name="Schlapbach R."/>
            <person name="Sreeman S.M."/>
            <person name="Shimizu K.K."/>
        </authorList>
    </citation>
    <scope>NUCLEOTIDE SEQUENCE</scope>
</reference>
<dbReference type="EMBL" id="BQKI01000012">
    <property type="protein sequence ID" value="GJN06524.1"/>
    <property type="molecule type" value="Genomic_DNA"/>
</dbReference>
<protein>
    <submittedName>
        <fullName evidence="2">Uncharacterized protein</fullName>
    </submittedName>
</protein>